<evidence type="ECO:0000256" key="1">
    <source>
        <dbReference type="SAM" id="MobiDB-lite"/>
    </source>
</evidence>
<dbReference type="InterPro" id="IPR024761">
    <property type="entry name" value="TFIIIC_delta_N"/>
</dbReference>
<dbReference type="Proteomes" id="UP001305414">
    <property type="component" value="Unassembled WGS sequence"/>
</dbReference>
<dbReference type="EMBL" id="JAWHQM010000002">
    <property type="protein sequence ID" value="KAK5624849.1"/>
    <property type="molecule type" value="Genomic_DNA"/>
</dbReference>
<evidence type="ECO:0008006" key="6">
    <source>
        <dbReference type="Google" id="ProtNLM"/>
    </source>
</evidence>
<feature type="region of interest" description="Disordered" evidence="1">
    <location>
        <begin position="485"/>
        <end position="520"/>
    </location>
</feature>
<organism evidence="4 5">
    <name type="scientific">Xylaria bambusicola</name>
    <dbReference type="NCBI Taxonomy" id="326684"/>
    <lineage>
        <taxon>Eukaryota</taxon>
        <taxon>Fungi</taxon>
        <taxon>Dikarya</taxon>
        <taxon>Ascomycota</taxon>
        <taxon>Pezizomycotina</taxon>
        <taxon>Sordariomycetes</taxon>
        <taxon>Xylariomycetidae</taxon>
        <taxon>Xylariales</taxon>
        <taxon>Xylariaceae</taxon>
        <taxon>Xylaria</taxon>
    </lineage>
</organism>
<name>A0AAN7UA04_9PEZI</name>
<gene>
    <name evidence="4" type="ORF">RRF57_000565</name>
</gene>
<evidence type="ECO:0000313" key="5">
    <source>
        <dbReference type="Proteomes" id="UP001305414"/>
    </source>
</evidence>
<dbReference type="Pfam" id="PF12657">
    <property type="entry name" value="TFIIIC_delta"/>
    <property type="match status" value="1"/>
</dbReference>
<dbReference type="InterPro" id="IPR024764">
    <property type="entry name" value="TFIIIC_Znf"/>
</dbReference>
<evidence type="ECO:0000313" key="4">
    <source>
        <dbReference type="EMBL" id="KAK5624849.1"/>
    </source>
</evidence>
<dbReference type="AlphaFoldDB" id="A0AAN7UA04"/>
<feature type="domain" description="Transcription factor IIIC 90kDa subunit N-terminal" evidence="2">
    <location>
        <begin position="30"/>
        <end position="569"/>
    </location>
</feature>
<dbReference type="Pfam" id="PF12660">
    <property type="entry name" value="zf-TFIIIC"/>
    <property type="match status" value="1"/>
</dbReference>
<reference evidence="4 5" key="1">
    <citation type="submission" date="2023-10" db="EMBL/GenBank/DDBJ databases">
        <title>Draft genome sequence of Xylaria bambusicola isolate GMP-LS, the root and basal stem rot pathogen of sugarcane in Indonesia.</title>
        <authorList>
            <person name="Selvaraj P."/>
            <person name="Muralishankar V."/>
            <person name="Muruganantham S."/>
            <person name="Sp S."/>
            <person name="Haryani S."/>
            <person name="Lau K.J.X."/>
            <person name="Naqvi N.I."/>
        </authorList>
    </citation>
    <scope>NUCLEOTIDE SEQUENCE [LARGE SCALE GENOMIC DNA]</scope>
    <source>
        <strain evidence="4">GMP-LS</strain>
    </source>
</reference>
<protein>
    <recommendedName>
        <fullName evidence="6">Transcription factor IIIC 90kDa subunit N-terminal domain-containing protein</fullName>
    </recommendedName>
</protein>
<feature type="compositionally biased region" description="Acidic residues" evidence="1">
    <location>
        <begin position="498"/>
        <end position="520"/>
    </location>
</feature>
<evidence type="ECO:0000259" key="2">
    <source>
        <dbReference type="Pfam" id="PF12657"/>
    </source>
</evidence>
<sequence>MSGLVRPTDALPLESIHLSILPKTTHNIIWSPDNELAIGCDDCVIIYVPDFTLGAPVINGQEGLRQYNEAALRFPVAPLKSHELNSHLFENAGQDFTSFSFFTGSGNGLLTGHGSTLNHTVALQWSPGGLGRMSRSVLAVLTSAGIITVYCQGAPDAVASSSAHNAGSIRPWVAAWHVGAGMLVPAAEGHESPEKKEYIIAFAWAKDTGSKVTLLAYLNTDHEIVLLRVHATHDIKARSGHPGIWSVLEVARFVADGPHSMPSDPTDPHYTYASSSFALSWSPWLRRGSSLTCILSYVSHNYIGFRQITIDDTGEGLHLCDVRVNRADASGVCLYLSTDAFVVWEDKIWTVPGSNICRGVIASPTRVQAFELPFDHTSPVLRHTTDECGTTYPSQEDLPHIENPITGLFPTLAFIGLIIHQPSSSQNTSTPSYTLVRLSATHDNSAWHQTNLILPPESEGSFNSPGWATDISQIIEHQLPRALAHRQGNITTNGRDEADFDSEEDEDEDDFDSDLDSEFGDEDNARVSFFGIRGVDTEDQIHLHRVRVWGLTASPAGGTSAVFISQHSNLDFERDTFAGLKCRVLFGTHVGSQVTGESEVTNGAIPKSLSTEAKAWEWMYGGGPHVPGFSMPAQTSGDNRTALRDQFEIIARTQKCIFCELPLLPRDDGSSSCCDNGHVFENCANTGVPVVAPNISRTCGVCGMKCLNSEELLNIAPQLKDIIEQDISPELCGGCGGKFVG</sequence>
<proteinExistence type="predicted"/>
<accession>A0AAN7UA04</accession>
<feature type="domain" description="Transcription factor IIIC putative zinc-finger" evidence="3">
    <location>
        <begin position="653"/>
        <end position="715"/>
    </location>
</feature>
<comment type="caution">
    <text evidence="4">The sequence shown here is derived from an EMBL/GenBank/DDBJ whole genome shotgun (WGS) entry which is preliminary data.</text>
</comment>
<evidence type="ECO:0000259" key="3">
    <source>
        <dbReference type="Pfam" id="PF12660"/>
    </source>
</evidence>
<keyword evidence="5" id="KW-1185">Reference proteome</keyword>